<evidence type="ECO:0000313" key="4">
    <source>
        <dbReference type="Proteomes" id="UP000244338"/>
    </source>
</evidence>
<evidence type="ECO:0000256" key="1">
    <source>
        <dbReference type="SAM" id="MobiDB-lite"/>
    </source>
</evidence>
<feature type="transmembrane region" description="Helical" evidence="2">
    <location>
        <begin position="974"/>
        <end position="994"/>
    </location>
</feature>
<feature type="transmembrane region" description="Helical" evidence="2">
    <location>
        <begin position="624"/>
        <end position="649"/>
    </location>
</feature>
<keyword evidence="2" id="KW-1133">Transmembrane helix</keyword>
<dbReference type="InterPro" id="IPR001036">
    <property type="entry name" value="Acrflvin-R"/>
</dbReference>
<name>A0A2R6Y0S4_9BACL</name>
<comment type="caution">
    <text evidence="3">The sequence shown here is derived from an EMBL/GenBank/DDBJ whole genome shotgun (WGS) entry which is preliminary data.</text>
</comment>
<dbReference type="SUPFAM" id="SSF82714">
    <property type="entry name" value="Multidrug efflux transporter AcrB TolC docking domain, DN and DC subdomains"/>
    <property type="match status" value="2"/>
</dbReference>
<feature type="transmembrane region" description="Helical" evidence="2">
    <location>
        <begin position="449"/>
        <end position="467"/>
    </location>
</feature>
<dbReference type="Gene3D" id="3.30.70.1440">
    <property type="entry name" value="Multidrug efflux transporter AcrB pore domain"/>
    <property type="match status" value="1"/>
</dbReference>
<dbReference type="SUPFAM" id="SSF82866">
    <property type="entry name" value="Multidrug efflux transporter AcrB transmembrane domain"/>
    <property type="match status" value="2"/>
</dbReference>
<accession>A0A2R6Y0S4</accession>
<dbReference type="GO" id="GO:0005886">
    <property type="term" value="C:plasma membrane"/>
    <property type="evidence" value="ECO:0007669"/>
    <property type="project" value="TreeGrafter"/>
</dbReference>
<dbReference type="SUPFAM" id="SSF82693">
    <property type="entry name" value="Multidrug efflux transporter AcrB pore domain, PN1, PN2, PC1 and PC2 subdomains"/>
    <property type="match status" value="2"/>
</dbReference>
<feature type="transmembrane region" description="Helical" evidence="2">
    <location>
        <begin position="1077"/>
        <end position="1103"/>
    </location>
</feature>
<feature type="transmembrane region" description="Helical" evidence="2">
    <location>
        <begin position="1048"/>
        <end position="1065"/>
    </location>
</feature>
<dbReference type="PANTHER" id="PTHR32063:SF0">
    <property type="entry name" value="SWARMING MOTILITY PROTEIN SWRC"/>
    <property type="match status" value="1"/>
</dbReference>
<feature type="transmembrane region" description="Helical" evidence="2">
    <location>
        <begin position="524"/>
        <end position="544"/>
    </location>
</feature>
<evidence type="ECO:0000313" key="3">
    <source>
        <dbReference type="EMBL" id="PTQ56286.1"/>
    </source>
</evidence>
<feature type="compositionally biased region" description="Gly residues" evidence="1">
    <location>
        <begin position="302"/>
        <end position="313"/>
    </location>
</feature>
<dbReference type="Pfam" id="PF00873">
    <property type="entry name" value="ACR_tran"/>
    <property type="match status" value="2"/>
</dbReference>
<keyword evidence="2" id="KW-0812">Transmembrane</keyword>
<reference evidence="4" key="1">
    <citation type="journal article" date="2018" name="Sci. Rep.">
        <title>Lignite coal burning seam in the remote Altai Mountains harbors a hydrogen-driven thermophilic microbial community.</title>
        <authorList>
            <person name="Kadnikov V.V."/>
            <person name="Mardanov A.V."/>
            <person name="Ivasenko D.A."/>
            <person name="Antsiferov D.V."/>
            <person name="Beletsky A.V."/>
            <person name="Karnachuk O.V."/>
            <person name="Ravin N.V."/>
        </authorList>
    </citation>
    <scope>NUCLEOTIDE SEQUENCE [LARGE SCALE GENOMIC DNA]</scope>
</reference>
<feature type="transmembrane region" description="Helical" evidence="2">
    <location>
        <begin position="556"/>
        <end position="579"/>
    </location>
</feature>
<dbReference type="EMBL" id="PEBX01000035">
    <property type="protein sequence ID" value="PTQ56286.1"/>
    <property type="molecule type" value="Genomic_DNA"/>
</dbReference>
<evidence type="ECO:0000256" key="2">
    <source>
        <dbReference type="SAM" id="Phobius"/>
    </source>
</evidence>
<feature type="compositionally biased region" description="Low complexity" evidence="1">
    <location>
        <begin position="314"/>
        <end position="330"/>
    </location>
</feature>
<feature type="transmembrane region" description="Helical" evidence="2">
    <location>
        <begin position="1000"/>
        <end position="1021"/>
    </location>
</feature>
<dbReference type="GO" id="GO:0042910">
    <property type="term" value="F:xenobiotic transmembrane transporter activity"/>
    <property type="evidence" value="ECO:0007669"/>
    <property type="project" value="TreeGrafter"/>
</dbReference>
<dbReference type="PANTHER" id="PTHR32063">
    <property type="match status" value="1"/>
</dbReference>
<feature type="transmembrane region" description="Helical" evidence="2">
    <location>
        <begin position="948"/>
        <end position="967"/>
    </location>
</feature>
<feature type="transmembrane region" description="Helical" evidence="2">
    <location>
        <begin position="424"/>
        <end position="443"/>
    </location>
</feature>
<dbReference type="Proteomes" id="UP000244338">
    <property type="component" value="Unassembled WGS sequence"/>
</dbReference>
<protein>
    <submittedName>
        <fullName evidence="3">RND multidrug efflux transporter</fullName>
    </submittedName>
</protein>
<dbReference type="Gene3D" id="3.30.70.1430">
    <property type="entry name" value="Multidrug efflux transporter AcrB pore domain"/>
    <property type="match status" value="2"/>
</dbReference>
<dbReference type="Gene3D" id="3.30.2090.10">
    <property type="entry name" value="Multidrug efflux transporter AcrB TolC docking domain, DN and DC subdomains"/>
    <property type="match status" value="3"/>
</dbReference>
<dbReference type="AlphaFoldDB" id="A0A2R6Y0S4"/>
<dbReference type="Gene3D" id="3.30.70.1320">
    <property type="entry name" value="Multidrug efflux transporter AcrB pore domain like"/>
    <property type="match status" value="2"/>
</dbReference>
<dbReference type="PRINTS" id="PR00702">
    <property type="entry name" value="ACRIFLAVINRP"/>
</dbReference>
<sequence length="1112" mass="117978">MQRVIRFSLNNKLALWILSLMVVIFGLNAGMTMPLELLPKIDAPILTVSAVYPGASPEEVQDAVTIPLEKRIQGLEGVTRYRSSAYENVTTIIVEYDYDIDIDRAKQALDDAVKSVSLPKDVQDVRSSKIDFTQLPVIALSVSGDMGRPELTRWADEVLLPALRGVKGVASIEVSGETTRRVELTFDEKALQDHHLTVDQVKQIVQGMNMSLPVGIYDVAGQEQVIRLSGSLHSVEELKDLPIPYQPGPGGSVAGTGASAGAGTGIGASTGSGVGGGAGAGAGTGAGIGPAPAFPVPVDGAGAPGMTGTGGSGVPPVGGSSSGAVPQGGAIPAGSGVPQAFTLPTVPLGELATVKVVDFTDQLSRTNGREALGLQILKDQNANTVDVVEGVQKELDRLSKDYPEMHIDTTFDQAMPIRQSVDTMLSKALIGALVAAVIVLLFLREVRSTLIAVISIPASLLIAIFVIRQLGITLNIMTLGALTVAIGRVVDDTIVVVENIYRRLFLSGESLRGKALIEAATHEMFTPISASTIVTVAVFLPIATVSGPVGQIFKPFAWTVVIALLASLLVAITIAPMLAHTFFRKKAERAGETMTRSRPVSGASGQALSSIYGRMLEWALKHKAVTFFSALFLLVASFALVPVVGVSFLPSDQEKMIILTYSPDPTLPPDKAKQAALDAEKWLMAQPGVRLVQFSQGAGNPLRPGGGGKDTLFYVRYADDFPDFAHEQVRVLDTLKDTINQGRWTLMQQGAGMSGSQFELRVIAPSVQAAEPVVHKVEDILTKRSDLANVKSDLDQPYPEISLIPNRQALADHGLVAAHILGVLTQGNKDNVITTLNAPEGSLDVIIPKKPLSYQNKDELLDQTIRTPLGTETPLKDLVTVEEGTSPQVIKREQGEISLAVTADVLVKDVGKVSRDVQKEVEALDLPSGVKIVFGGVTADIEDTFTQLLWAMAAAVLIVYLILVLTFHGGIAPFAILFSIPYVLIGALVALWLAGETISVSSMIGFLMLIGIVVTNAVVLIDRTIRKEAEGLSTHAALVEAAKTRVRPILMTALATIGALIPLAFGMEGSALISKGLAITVIGGLTSSTLLTLFIVPIVYEFLMRFRVRKSS</sequence>
<feature type="transmembrane region" description="Helical" evidence="2">
    <location>
        <begin position="13"/>
        <end position="31"/>
    </location>
</feature>
<proteinExistence type="predicted"/>
<dbReference type="Gene3D" id="1.20.1640.10">
    <property type="entry name" value="Multidrug efflux transporter AcrB transmembrane domain"/>
    <property type="match status" value="3"/>
</dbReference>
<gene>
    <name evidence="3" type="ORF">BSOLF_0510</name>
</gene>
<feature type="region of interest" description="Disordered" evidence="1">
    <location>
        <begin position="299"/>
        <end position="331"/>
    </location>
</feature>
<organism evidence="3 4">
    <name type="scientific">Candidatus Carbonibacillus altaicus</name>
    <dbReference type="NCBI Taxonomy" id="2163959"/>
    <lineage>
        <taxon>Bacteria</taxon>
        <taxon>Bacillati</taxon>
        <taxon>Bacillota</taxon>
        <taxon>Bacilli</taxon>
        <taxon>Bacillales</taxon>
        <taxon>Candidatus Carbonibacillus</taxon>
    </lineage>
</organism>
<keyword evidence="2" id="KW-0472">Membrane</keyword>
<dbReference type="InterPro" id="IPR027463">
    <property type="entry name" value="AcrB_DN_DC_subdom"/>
</dbReference>